<evidence type="ECO:0000313" key="2">
    <source>
        <dbReference type="EMBL" id="HIU91437.1"/>
    </source>
</evidence>
<gene>
    <name evidence="2" type="ORF">IAC72_05465</name>
</gene>
<accession>A0A9D1SQW3</accession>
<protein>
    <submittedName>
        <fullName evidence="2">DUF1858 domain-containing protein</fullName>
    </submittedName>
</protein>
<dbReference type="Proteomes" id="UP000886852">
    <property type="component" value="Unassembled WGS sequence"/>
</dbReference>
<organism evidence="2 3">
    <name type="scientific">Candidatus Fimimonas merdipullorum</name>
    <dbReference type="NCBI Taxonomy" id="2840822"/>
    <lineage>
        <taxon>Bacteria</taxon>
        <taxon>Pseudomonadati</taxon>
        <taxon>Myxococcota</taxon>
        <taxon>Myxococcia</taxon>
        <taxon>Myxococcales</taxon>
        <taxon>Cystobacterineae</taxon>
        <taxon>Myxococcaceae</taxon>
        <taxon>Myxococcaceae incertae sedis</taxon>
        <taxon>Candidatus Fimimonas</taxon>
    </lineage>
</organism>
<feature type="domain" description="DUF1858" evidence="1">
    <location>
        <begin position="2"/>
        <end position="54"/>
    </location>
</feature>
<sequence length="60" mass="6528">MITKDMRIVEVLQIKPESAQVFGSYGMGCIHCLLAHQETVEEAAAAHGVDVEEMLAKLNA</sequence>
<dbReference type="EMBL" id="DVOC01000097">
    <property type="protein sequence ID" value="HIU91437.1"/>
    <property type="molecule type" value="Genomic_DNA"/>
</dbReference>
<dbReference type="NCBIfam" id="TIGR03980">
    <property type="entry name" value="prismane_assoc"/>
    <property type="match status" value="1"/>
</dbReference>
<comment type="caution">
    <text evidence="2">The sequence shown here is derived from an EMBL/GenBank/DDBJ whole genome shotgun (WGS) entry which is preliminary data.</text>
</comment>
<dbReference type="AlphaFoldDB" id="A0A9D1SQW3"/>
<reference evidence="2" key="2">
    <citation type="journal article" date="2021" name="PeerJ">
        <title>Extensive microbial diversity within the chicken gut microbiome revealed by metagenomics and culture.</title>
        <authorList>
            <person name="Gilroy R."/>
            <person name="Ravi A."/>
            <person name="Getino M."/>
            <person name="Pursley I."/>
            <person name="Horton D.L."/>
            <person name="Alikhan N.F."/>
            <person name="Baker D."/>
            <person name="Gharbi K."/>
            <person name="Hall N."/>
            <person name="Watson M."/>
            <person name="Adriaenssens E.M."/>
            <person name="Foster-Nyarko E."/>
            <person name="Jarju S."/>
            <person name="Secka A."/>
            <person name="Antonio M."/>
            <person name="Oren A."/>
            <person name="Chaudhuri R.R."/>
            <person name="La Ragione R."/>
            <person name="Hildebrand F."/>
            <person name="Pallen M.J."/>
        </authorList>
    </citation>
    <scope>NUCLEOTIDE SEQUENCE</scope>
    <source>
        <strain evidence="2">ChiHjej12B11-7776</strain>
    </source>
</reference>
<proteinExistence type="predicted"/>
<evidence type="ECO:0000259" key="1">
    <source>
        <dbReference type="Pfam" id="PF08984"/>
    </source>
</evidence>
<evidence type="ECO:0000313" key="3">
    <source>
        <dbReference type="Proteomes" id="UP000886852"/>
    </source>
</evidence>
<dbReference type="PANTHER" id="PTHR39341">
    <property type="entry name" value="BSL7085 PROTEIN"/>
    <property type="match status" value="1"/>
</dbReference>
<name>A0A9D1SQW3_9BACT</name>
<dbReference type="SUPFAM" id="SSF140683">
    <property type="entry name" value="SP0561-like"/>
    <property type="match status" value="1"/>
</dbReference>
<dbReference type="InterPro" id="IPR023883">
    <property type="entry name" value="CHP03980_redox-disulphide"/>
</dbReference>
<dbReference type="Pfam" id="PF08984">
    <property type="entry name" value="DUF1858"/>
    <property type="match status" value="1"/>
</dbReference>
<dbReference type="Gene3D" id="1.10.3910.10">
    <property type="entry name" value="SP0561-like"/>
    <property type="match status" value="1"/>
</dbReference>
<dbReference type="InterPro" id="IPR038062">
    <property type="entry name" value="ScdA-like_N_sf"/>
</dbReference>
<dbReference type="InterPro" id="IPR015077">
    <property type="entry name" value="DUF1858"/>
</dbReference>
<reference evidence="2" key="1">
    <citation type="submission" date="2020-10" db="EMBL/GenBank/DDBJ databases">
        <authorList>
            <person name="Gilroy R."/>
        </authorList>
    </citation>
    <scope>NUCLEOTIDE SEQUENCE</scope>
    <source>
        <strain evidence="2">ChiHjej12B11-7776</strain>
    </source>
</reference>
<dbReference type="PANTHER" id="PTHR39341:SF1">
    <property type="entry name" value="DUF1858 DOMAIN-CONTAINING PROTEIN"/>
    <property type="match status" value="1"/>
</dbReference>